<dbReference type="PANTHER" id="PTHR38831:SF1">
    <property type="entry name" value="TYPE II SECRETION SYSTEM PROTEIN K-RELATED"/>
    <property type="match status" value="1"/>
</dbReference>
<dbReference type="SUPFAM" id="SSF54523">
    <property type="entry name" value="Pili subunits"/>
    <property type="match status" value="1"/>
</dbReference>
<keyword evidence="5 10" id="KW-0997">Cell inner membrane</keyword>
<comment type="similarity">
    <text evidence="2 10">Belongs to the GSP K family.</text>
</comment>
<dbReference type="InterPro" id="IPR049179">
    <property type="entry name" value="T2SSK_SAM-like_2nd"/>
</dbReference>
<evidence type="ECO:0000256" key="1">
    <source>
        <dbReference type="ARBA" id="ARBA00004533"/>
    </source>
</evidence>
<dbReference type="Gene3D" id="1.10.40.60">
    <property type="entry name" value="EpsJ-like"/>
    <property type="match status" value="2"/>
</dbReference>
<evidence type="ECO:0000259" key="11">
    <source>
        <dbReference type="Pfam" id="PF03934"/>
    </source>
</evidence>
<keyword evidence="8" id="KW-1133">Transmembrane helix</keyword>
<gene>
    <name evidence="13" type="primary">gspK</name>
    <name evidence="13" type="ORF">ACFONC_14140</name>
</gene>
<feature type="domain" description="T2SS protein K first SAM-like" evidence="12">
    <location>
        <begin position="104"/>
        <end position="213"/>
    </location>
</feature>
<dbReference type="Pfam" id="PF03934">
    <property type="entry name" value="T2SSK"/>
    <property type="match status" value="1"/>
</dbReference>
<evidence type="ECO:0000256" key="3">
    <source>
        <dbReference type="ARBA" id="ARBA00022448"/>
    </source>
</evidence>
<dbReference type="Gene3D" id="3.30.1300.30">
    <property type="entry name" value="GSPII I/J protein-like"/>
    <property type="match status" value="1"/>
</dbReference>
<comment type="caution">
    <text evidence="13">The sequence shown here is derived from an EMBL/GenBank/DDBJ whole genome shotgun (WGS) entry which is preliminary data.</text>
</comment>
<evidence type="ECO:0000313" key="14">
    <source>
        <dbReference type="Proteomes" id="UP001595705"/>
    </source>
</evidence>
<evidence type="ECO:0000256" key="5">
    <source>
        <dbReference type="ARBA" id="ARBA00022519"/>
    </source>
</evidence>
<evidence type="ECO:0000259" key="12">
    <source>
        <dbReference type="Pfam" id="PF21687"/>
    </source>
</evidence>
<proteinExistence type="inferred from homology"/>
<keyword evidence="7" id="KW-0653">Protein transport</keyword>
<organism evidence="13 14">
    <name type="scientific">Luteimonas soli</name>
    <dbReference type="NCBI Taxonomy" id="1648966"/>
    <lineage>
        <taxon>Bacteria</taxon>
        <taxon>Pseudomonadati</taxon>
        <taxon>Pseudomonadota</taxon>
        <taxon>Gammaproteobacteria</taxon>
        <taxon>Lysobacterales</taxon>
        <taxon>Lysobacteraceae</taxon>
        <taxon>Luteimonas</taxon>
    </lineage>
</organism>
<keyword evidence="14" id="KW-1185">Reference proteome</keyword>
<evidence type="ECO:0000256" key="6">
    <source>
        <dbReference type="ARBA" id="ARBA00022692"/>
    </source>
</evidence>
<dbReference type="EMBL" id="JBHRYA010000009">
    <property type="protein sequence ID" value="MFC3717287.1"/>
    <property type="molecule type" value="Genomic_DNA"/>
</dbReference>
<evidence type="ECO:0000256" key="4">
    <source>
        <dbReference type="ARBA" id="ARBA00022475"/>
    </source>
</evidence>
<dbReference type="SUPFAM" id="SSF158544">
    <property type="entry name" value="GspK insert domain-like"/>
    <property type="match status" value="2"/>
</dbReference>
<dbReference type="RefSeq" id="WP_386745104.1">
    <property type="nucleotide sequence ID" value="NZ_JBHRYA010000009.1"/>
</dbReference>
<protein>
    <recommendedName>
        <fullName evidence="10">Type II secretion system protein K</fullName>
    </recommendedName>
</protein>
<sequence>MSRQRANQRGVALLTVLLLVAVMSVLVMGMLDDIRFGLRRASNAQSMAQAQWYARGAESLAMAQIDRLSTHAAAQAGLADLEQRPLVFPIEHGLIRARLSDSTACFNLNSVVEGTGELWQRRESGSRQFAALLRALDVPQVQADGLVDSLVDWIDFDQAPGPAGAEDASYQVRSPAYRTGGELLAEVTELRAISGFDDAIYRRLRPHVCALPTAELSPINLNALGEDDAVLLTMLTDGELAPEAALRLLRARPDGGWSELPAFWAQPALAGITPSESVRGQVRLRSRYFALQAEVEYAGAQAVTSALFENDAGATHLVSRRLAPLE</sequence>
<dbReference type="InterPro" id="IPR038072">
    <property type="entry name" value="GspK_central_sf"/>
</dbReference>
<dbReference type="InterPro" id="IPR045584">
    <property type="entry name" value="Pilin-like"/>
</dbReference>
<evidence type="ECO:0000256" key="7">
    <source>
        <dbReference type="ARBA" id="ARBA00022927"/>
    </source>
</evidence>
<keyword evidence="3 10" id="KW-0813">Transport</keyword>
<keyword evidence="9 10" id="KW-0472">Membrane</keyword>
<dbReference type="Pfam" id="PF21687">
    <property type="entry name" value="T2SSK_1st"/>
    <property type="match status" value="1"/>
</dbReference>
<evidence type="ECO:0000256" key="8">
    <source>
        <dbReference type="ARBA" id="ARBA00022989"/>
    </source>
</evidence>
<keyword evidence="6" id="KW-0812">Transmembrane</keyword>
<reference evidence="14" key="1">
    <citation type="journal article" date="2019" name="Int. J. Syst. Evol. Microbiol.">
        <title>The Global Catalogue of Microorganisms (GCM) 10K type strain sequencing project: providing services to taxonomists for standard genome sequencing and annotation.</title>
        <authorList>
            <consortium name="The Broad Institute Genomics Platform"/>
            <consortium name="The Broad Institute Genome Sequencing Center for Infectious Disease"/>
            <person name="Wu L."/>
            <person name="Ma J."/>
        </authorList>
    </citation>
    <scope>NUCLEOTIDE SEQUENCE [LARGE SCALE GENOMIC DNA]</scope>
    <source>
        <strain evidence="14">KCTC 42441</strain>
    </source>
</reference>
<evidence type="ECO:0000256" key="2">
    <source>
        <dbReference type="ARBA" id="ARBA00007246"/>
    </source>
</evidence>
<evidence type="ECO:0000313" key="13">
    <source>
        <dbReference type="EMBL" id="MFC3717287.1"/>
    </source>
</evidence>
<evidence type="ECO:0000256" key="10">
    <source>
        <dbReference type="PIRNR" id="PIRNR002786"/>
    </source>
</evidence>
<comment type="subcellular location">
    <subcellularLocation>
        <location evidence="1 10">Cell inner membrane</location>
    </subcellularLocation>
</comment>
<accession>A0ABV7XPF8</accession>
<dbReference type="InterPro" id="IPR005628">
    <property type="entry name" value="GspK"/>
</dbReference>
<dbReference type="InterPro" id="IPR049031">
    <property type="entry name" value="T2SSK_SAM-like_1st"/>
</dbReference>
<dbReference type="PIRSF" id="PIRSF002786">
    <property type="entry name" value="XcpX"/>
    <property type="match status" value="1"/>
</dbReference>
<keyword evidence="4 10" id="KW-1003">Cell membrane</keyword>
<dbReference type="PANTHER" id="PTHR38831">
    <property type="entry name" value="TYPE II SECRETION SYSTEM PROTEIN K"/>
    <property type="match status" value="1"/>
</dbReference>
<dbReference type="NCBIfam" id="NF037980">
    <property type="entry name" value="T2SS_GspK"/>
    <property type="match status" value="1"/>
</dbReference>
<evidence type="ECO:0000256" key="9">
    <source>
        <dbReference type="ARBA" id="ARBA00023136"/>
    </source>
</evidence>
<name>A0ABV7XPF8_9GAMM</name>
<feature type="domain" description="T2SS protein K second SAM-like" evidence="11">
    <location>
        <begin position="219"/>
        <end position="273"/>
    </location>
</feature>
<dbReference type="Proteomes" id="UP001595705">
    <property type="component" value="Unassembled WGS sequence"/>
</dbReference>